<keyword evidence="2" id="KW-1185">Reference proteome</keyword>
<sequence>MSYFDDDLQYFFSQNSIQHYKLDRKLHDYYTKSLNQAIPFNGSTPDWSKFKKHLTMSVGDINIAINNLSSLISDLNNSTAIVLGDSLLDEAYLVDTIELGLYLGALAEIPQNSYVFPENLDWIICITIYGDIHFGQALNLN</sequence>
<protein>
    <recommendedName>
        <fullName evidence="3">CdiI immunity protein domain-containing protein</fullName>
    </recommendedName>
</protein>
<evidence type="ECO:0000313" key="1">
    <source>
        <dbReference type="EMBL" id="UXZ98105.1"/>
    </source>
</evidence>
<dbReference type="Proteomes" id="UP001063228">
    <property type="component" value="Chromosome"/>
</dbReference>
<dbReference type="RefSeq" id="WP_263271216.1">
    <property type="nucleotide sequence ID" value="NZ_CP081201.1"/>
</dbReference>
<reference evidence="1" key="1">
    <citation type="submission" date="2021-08" db="EMBL/GenBank/DDBJ databases">
        <title>Complete genome sequence of Pseudomonas phytophila.</title>
        <authorList>
            <person name="Weir B.S."/>
            <person name="Templeton M.D."/>
            <person name="Arshed S."/>
            <person name="Andersen M.T."/>
            <person name="Jayaraman J."/>
        </authorList>
    </citation>
    <scope>NUCLEOTIDE SEQUENCE</scope>
    <source>
        <strain evidence="1">ICMP 23753</strain>
    </source>
</reference>
<dbReference type="EMBL" id="CP081201">
    <property type="protein sequence ID" value="UXZ98105.1"/>
    <property type="molecule type" value="Genomic_DNA"/>
</dbReference>
<evidence type="ECO:0008006" key="3">
    <source>
        <dbReference type="Google" id="ProtNLM"/>
    </source>
</evidence>
<organism evidence="1 2">
    <name type="scientific">Pseudomonas phytophila</name>
    <dbReference type="NCBI Taxonomy" id="2867264"/>
    <lineage>
        <taxon>Bacteria</taxon>
        <taxon>Pseudomonadati</taxon>
        <taxon>Pseudomonadota</taxon>
        <taxon>Gammaproteobacteria</taxon>
        <taxon>Pseudomonadales</taxon>
        <taxon>Pseudomonadaceae</taxon>
        <taxon>Pseudomonas</taxon>
    </lineage>
</organism>
<proteinExistence type="predicted"/>
<accession>A0ABY6FJM8</accession>
<evidence type="ECO:0000313" key="2">
    <source>
        <dbReference type="Proteomes" id="UP001063228"/>
    </source>
</evidence>
<gene>
    <name evidence="1" type="ORF">K3169_09585</name>
</gene>
<name>A0ABY6FJM8_9PSED</name>